<dbReference type="KEGG" id="tum:CBW65_22460"/>
<dbReference type="Proteomes" id="UP000195437">
    <property type="component" value="Chromosome"/>
</dbReference>
<keyword evidence="2" id="KW-1185">Reference proteome</keyword>
<evidence type="ECO:0000313" key="1">
    <source>
        <dbReference type="EMBL" id="ARU63450.1"/>
    </source>
</evidence>
<sequence length="382" mass="44430">MGLNLMDWLDRCSKERLQSITKILYIEAPGQTVGYMKNKIADYLLDSKKLDKILQTLEPNLRETLRHFALIGEKRIGGRYGVYLETLGILHEGVMPDDLFELMQHALLDVTTRFDDVIIAHQPSPFLNLVLYVSVLLNCDMKLKYNTPKNRSNSHTKIMEKSMIYTDQNLSHIFKYMLQKGFYEIYEGEMICNSTKVQQWFDPGSQASEIREFYNFLLRRRNAENLNGFLEKLSTWQNSIDDWVLVDVLLSSLSGAASIEKIESFGLIRFHSHEGKMYAQLTPEAWLLTKDDYPLVWREKQMLLSADYDLLIPYTFDPFIIAMALKYADLSSNDVFLVFDIYKVVEKTEPSTCVQNFVKEVIERTVKVPNVVDYEFQRILSA</sequence>
<accession>A0A1Y0IT26</accession>
<protein>
    <submittedName>
        <fullName evidence="1">Uncharacterized protein</fullName>
    </submittedName>
</protein>
<gene>
    <name evidence="1" type="ORF">CBW65_22460</name>
</gene>
<dbReference type="EMBL" id="CP021434">
    <property type="protein sequence ID" value="ARU63450.1"/>
    <property type="molecule type" value="Genomic_DNA"/>
</dbReference>
<evidence type="ECO:0000313" key="2">
    <source>
        <dbReference type="Proteomes" id="UP000195437"/>
    </source>
</evidence>
<name>A0A1Y0IT26_9BACL</name>
<organism evidence="1 2">
    <name type="scientific">Tumebacillus avium</name>
    <dbReference type="NCBI Taxonomy" id="1903704"/>
    <lineage>
        <taxon>Bacteria</taxon>
        <taxon>Bacillati</taxon>
        <taxon>Bacillota</taxon>
        <taxon>Bacilli</taxon>
        <taxon>Bacillales</taxon>
        <taxon>Alicyclobacillaceae</taxon>
        <taxon>Tumebacillus</taxon>
    </lineage>
</organism>
<dbReference type="RefSeq" id="WP_087458794.1">
    <property type="nucleotide sequence ID" value="NZ_CP021434.1"/>
</dbReference>
<dbReference type="OrthoDB" id="2879193at2"/>
<reference evidence="2" key="1">
    <citation type="submission" date="2017-05" db="EMBL/GenBank/DDBJ databases">
        <authorList>
            <person name="Sung H."/>
        </authorList>
    </citation>
    <scope>NUCLEOTIDE SEQUENCE [LARGE SCALE GENOMIC DNA]</scope>
    <source>
        <strain evidence="2">AR23208</strain>
    </source>
</reference>
<proteinExistence type="predicted"/>
<dbReference type="AlphaFoldDB" id="A0A1Y0IT26"/>